<reference evidence="2" key="4">
    <citation type="submission" date="2024-02" db="EMBL/GenBank/DDBJ databases">
        <title>Comparative genomics of Cryptococcus and Kwoniella reveals pathogenesis evolution and contrasting modes of karyotype evolution via chromosome fusion or intercentromeric recombination.</title>
        <authorList>
            <person name="Coelho M.A."/>
            <person name="David-Palma M."/>
            <person name="Shea T."/>
            <person name="Bowers K."/>
            <person name="McGinley-Smith S."/>
            <person name="Mohammad A.W."/>
            <person name="Gnirke A."/>
            <person name="Yurkov A.M."/>
            <person name="Nowrousian M."/>
            <person name="Sun S."/>
            <person name="Cuomo C.A."/>
            <person name="Heitman J."/>
        </authorList>
    </citation>
    <scope>NUCLEOTIDE SEQUENCE</scope>
    <source>
        <strain evidence="2">CBS 10737</strain>
    </source>
</reference>
<evidence type="ECO:0000313" key="1">
    <source>
        <dbReference type="EMBL" id="OCF50813.1"/>
    </source>
</evidence>
<dbReference type="EMBL" id="CP144521">
    <property type="protein sequence ID" value="WWC68589.1"/>
    <property type="molecule type" value="Genomic_DNA"/>
</dbReference>
<organism evidence="1">
    <name type="scientific">Kwoniella pini CBS 10737</name>
    <dbReference type="NCBI Taxonomy" id="1296096"/>
    <lineage>
        <taxon>Eukaryota</taxon>
        <taxon>Fungi</taxon>
        <taxon>Dikarya</taxon>
        <taxon>Basidiomycota</taxon>
        <taxon>Agaricomycotina</taxon>
        <taxon>Tremellomycetes</taxon>
        <taxon>Tremellales</taxon>
        <taxon>Cryptococcaceae</taxon>
        <taxon>Kwoniella</taxon>
    </lineage>
</organism>
<dbReference type="RefSeq" id="XP_019012032.1">
    <property type="nucleotide sequence ID" value="XM_019154629.1"/>
</dbReference>
<dbReference type="EMBL" id="KI894009">
    <property type="protein sequence ID" value="OCF50813.1"/>
    <property type="molecule type" value="Genomic_DNA"/>
</dbReference>
<gene>
    <name evidence="1" type="ORF">I206_02870</name>
    <name evidence="2" type="ORF">I206_102519</name>
</gene>
<reference evidence="1" key="3">
    <citation type="submission" date="2016-07" db="EMBL/GenBank/DDBJ databases">
        <title>Evolution of pathogenesis and genome organization in the Tremellales.</title>
        <authorList>
            <person name="Cuomo C."/>
            <person name="Litvintseva A."/>
            <person name="Heitman J."/>
            <person name="Chen Y."/>
            <person name="Sun S."/>
            <person name="Springer D."/>
            <person name="Dromer F."/>
            <person name="Young S."/>
            <person name="Zeng Q."/>
            <person name="Chapman S."/>
            <person name="Gujja S."/>
            <person name="Saif S."/>
            <person name="Birren B."/>
        </authorList>
    </citation>
    <scope>NUCLEOTIDE SEQUENCE</scope>
    <source>
        <strain evidence="1">CBS 10737</strain>
    </source>
</reference>
<evidence type="ECO:0000313" key="3">
    <source>
        <dbReference type="Proteomes" id="UP000094020"/>
    </source>
</evidence>
<dbReference type="GeneID" id="30171239"/>
<reference evidence="1" key="1">
    <citation type="submission" date="2013-07" db="EMBL/GenBank/DDBJ databases">
        <title>The Genome Sequence of Cryptococcus pinus CBS10737.</title>
        <authorList>
            <consortium name="The Broad Institute Genome Sequencing Platform"/>
            <person name="Cuomo C."/>
            <person name="Litvintseva A."/>
            <person name="Chen Y."/>
            <person name="Heitman J."/>
            <person name="Sun S."/>
            <person name="Springer D."/>
            <person name="Dromer F."/>
            <person name="Young S.K."/>
            <person name="Zeng Q."/>
            <person name="Gargeya S."/>
            <person name="Fitzgerald M."/>
            <person name="Abouelleil A."/>
            <person name="Alvarado L."/>
            <person name="Berlin A.M."/>
            <person name="Chapman S.B."/>
            <person name="Dewar J."/>
            <person name="Goldberg J."/>
            <person name="Griggs A."/>
            <person name="Gujja S."/>
            <person name="Hansen M."/>
            <person name="Howarth C."/>
            <person name="Imamovic A."/>
            <person name="Larimer J."/>
            <person name="McCowan C."/>
            <person name="Murphy C."/>
            <person name="Pearson M."/>
            <person name="Priest M."/>
            <person name="Roberts A."/>
            <person name="Saif S."/>
            <person name="Shea T."/>
            <person name="Sykes S."/>
            <person name="Wortman J."/>
            <person name="Nusbaum C."/>
            <person name="Birren B."/>
        </authorList>
    </citation>
    <scope>NUCLEOTIDE SEQUENCE [LARGE SCALE GENOMIC DNA]</scope>
    <source>
        <strain evidence="1">CBS 10737</strain>
    </source>
</reference>
<accession>A0A1B9I5L5</accession>
<name>A0A1B9I5L5_9TREE</name>
<proteinExistence type="predicted"/>
<protein>
    <submittedName>
        <fullName evidence="1">Uncharacterized protein</fullName>
    </submittedName>
</protein>
<keyword evidence="3" id="KW-1185">Reference proteome</keyword>
<sequence length="339" mass="39370">MFKNGNSYNCDNPRHFASNQNANVQSSKIIDPSLILPKSLLGGEEIIKSLHFYSPLIKLSLSLSEKEEIQKKLWEGWNLNYNEALKKSKECQMQIILSFQAELEDFKLFKKHRLRSIKFQEEYVKCEFIKMIIFIEITLKQMNEVKLKESKTNSNSNSNSIIEDLIKKKNDNSNFKSIKECIDKAEEWKEKGNQMGKSGNYSLAIHYYLLGLISIWPWTSSSTLMSFEESQNTGLVRIEQALLNNIVTISISYPASKSSFRKFTFDNIARITCDVILEIRYITINNLRKAYERLALLDEREYGEKGKQGVNSLMAELLKDKEGTDWAHRHCIEQHVCHE</sequence>
<reference evidence="2" key="2">
    <citation type="submission" date="2013-07" db="EMBL/GenBank/DDBJ databases">
        <authorList>
            <consortium name="The Broad Institute Genome Sequencing Platform"/>
            <person name="Cuomo C."/>
            <person name="Litvintseva A."/>
            <person name="Chen Y."/>
            <person name="Heitman J."/>
            <person name="Sun S."/>
            <person name="Springer D."/>
            <person name="Dromer F."/>
            <person name="Young S.K."/>
            <person name="Zeng Q."/>
            <person name="Gargeya S."/>
            <person name="Fitzgerald M."/>
            <person name="Abouelleil A."/>
            <person name="Alvarado L."/>
            <person name="Berlin A.M."/>
            <person name="Chapman S.B."/>
            <person name="Dewar J."/>
            <person name="Goldberg J."/>
            <person name="Griggs A."/>
            <person name="Gujja S."/>
            <person name="Hansen M."/>
            <person name="Howarth C."/>
            <person name="Imamovic A."/>
            <person name="Larimer J."/>
            <person name="McCowan C."/>
            <person name="Murphy C."/>
            <person name="Pearson M."/>
            <person name="Priest M."/>
            <person name="Roberts A."/>
            <person name="Saif S."/>
            <person name="Shea T."/>
            <person name="Sykes S."/>
            <person name="Wortman J."/>
            <person name="Nusbaum C."/>
            <person name="Birren B."/>
        </authorList>
    </citation>
    <scope>NUCLEOTIDE SEQUENCE</scope>
    <source>
        <strain evidence="2">CBS 10737</strain>
    </source>
</reference>
<dbReference type="Proteomes" id="UP000094020">
    <property type="component" value="Chromosome 3"/>
</dbReference>
<evidence type="ECO:0000313" key="2">
    <source>
        <dbReference type="EMBL" id="WWC68589.1"/>
    </source>
</evidence>
<dbReference type="OrthoDB" id="2571236at2759"/>
<dbReference type="AlphaFoldDB" id="A0A1B9I5L5"/>
<dbReference type="KEGG" id="kpin:30171239"/>